<dbReference type="InterPro" id="IPR057953">
    <property type="entry name" value="SAPC2_N"/>
</dbReference>
<sequence>MRPGRRVDDSVDSFVDSLRILFDVLDINRTGYISYKQMCNRWRELGPPKQIPHSFLSCAARLAQSDGLLSFESFVEAARMAIAESRFEKHRTEMDGFDNGFDKKRIGPTMGLNGLDRRYTNGVQPTVPGSNGNNEGIRIVMRQKKNIITNGQPHSRVENNVTRTEQRRPTCVRFRPMSTNSTTSIASSGMSDVRWRNSHIPNVSSNSTSANGVPNPSSYSKNERFLEEEKDLIQRGVDTANKLLLWYSDRLDSLQKRRRLIRSGIVAVDAAVQEQRLDFLRAHISELNRRSTSLMESSERGFPTHSNLQVKTQMPQPNDDAVQYLQRQNRLLTQELFDKDQMIEQLKKERNDVVNHNNSVASSVRMPHPQRHSAIYPRPAALVRPAPQHSSMFRAAEAASCTMKVHDTLM</sequence>
<feature type="coiled-coil region" evidence="1">
    <location>
        <begin position="329"/>
        <end position="359"/>
    </location>
</feature>
<dbReference type="Pfam" id="PF25825">
    <property type="entry name" value="SAPC2_N"/>
    <property type="match status" value="1"/>
</dbReference>
<accession>A0ABD6EDZ8</accession>
<dbReference type="SUPFAM" id="SSF47473">
    <property type="entry name" value="EF-hand"/>
    <property type="match status" value="1"/>
</dbReference>
<evidence type="ECO:0000256" key="2">
    <source>
        <dbReference type="SAM" id="MobiDB-lite"/>
    </source>
</evidence>
<dbReference type="PANTHER" id="PTHR14907">
    <property type="entry name" value="FI14130P"/>
    <property type="match status" value="1"/>
</dbReference>
<keyword evidence="5" id="KW-1185">Reference proteome</keyword>
<dbReference type="InterPro" id="IPR011992">
    <property type="entry name" value="EF-hand-dom_pair"/>
</dbReference>
<dbReference type="AlphaFoldDB" id="A0ABD6EDZ8"/>
<proteinExistence type="predicted"/>
<feature type="compositionally biased region" description="Polar residues" evidence="2">
    <location>
        <begin position="121"/>
        <end position="134"/>
    </location>
</feature>
<feature type="region of interest" description="Disordered" evidence="2">
    <location>
        <begin position="112"/>
        <end position="135"/>
    </location>
</feature>
<dbReference type="Gene3D" id="1.10.238.10">
    <property type="entry name" value="EF-hand"/>
    <property type="match status" value="1"/>
</dbReference>
<protein>
    <recommendedName>
        <fullName evidence="3">EF-hand domain-containing protein</fullName>
    </recommendedName>
</protein>
<feature type="region of interest" description="Disordered" evidence="2">
    <location>
        <begin position="199"/>
        <end position="220"/>
    </location>
</feature>
<organism evidence="4 5">
    <name type="scientific">Gnathostoma spinigerum</name>
    <dbReference type="NCBI Taxonomy" id="75299"/>
    <lineage>
        <taxon>Eukaryota</taxon>
        <taxon>Metazoa</taxon>
        <taxon>Ecdysozoa</taxon>
        <taxon>Nematoda</taxon>
        <taxon>Chromadorea</taxon>
        <taxon>Rhabditida</taxon>
        <taxon>Spirurina</taxon>
        <taxon>Gnathostomatomorpha</taxon>
        <taxon>Gnathostomatoidea</taxon>
        <taxon>Gnathostomatidae</taxon>
        <taxon>Gnathostoma</taxon>
    </lineage>
</organism>
<evidence type="ECO:0000313" key="5">
    <source>
        <dbReference type="Proteomes" id="UP001608902"/>
    </source>
</evidence>
<feature type="domain" description="EF-hand" evidence="3">
    <location>
        <begin position="13"/>
        <end position="48"/>
    </location>
</feature>
<comment type="caution">
    <text evidence="4">The sequence shown here is derived from an EMBL/GenBank/DDBJ whole genome shotgun (WGS) entry which is preliminary data.</text>
</comment>
<dbReference type="Proteomes" id="UP001608902">
    <property type="component" value="Unassembled WGS sequence"/>
</dbReference>
<evidence type="ECO:0000313" key="4">
    <source>
        <dbReference type="EMBL" id="MFH4977502.1"/>
    </source>
</evidence>
<reference evidence="4 5" key="1">
    <citation type="submission" date="2024-08" db="EMBL/GenBank/DDBJ databases">
        <title>Gnathostoma spinigerum genome.</title>
        <authorList>
            <person name="Gonzalez-Bertolin B."/>
            <person name="Monzon S."/>
            <person name="Zaballos A."/>
            <person name="Jimenez P."/>
            <person name="Dekumyoy P."/>
            <person name="Varona S."/>
            <person name="Cuesta I."/>
            <person name="Sumanam S."/>
            <person name="Adisakwattana P."/>
            <person name="Gasser R.B."/>
            <person name="Hernandez-Gonzalez A."/>
            <person name="Young N.D."/>
            <person name="Perteguer M.J."/>
        </authorList>
    </citation>
    <scope>NUCLEOTIDE SEQUENCE [LARGE SCALE GENOMIC DNA]</scope>
    <source>
        <strain evidence="4">AL3</strain>
        <tissue evidence="4">Liver</tissue>
    </source>
</reference>
<gene>
    <name evidence="4" type="ORF">AB6A40_004211</name>
</gene>
<dbReference type="Pfam" id="PF11414">
    <property type="entry name" value="Suppressor_APC"/>
    <property type="match status" value="1"/>
</dbReference>
<dbReference type="PANTHER" id="PTHR14907:SF2">
    <property type="entry name" value="SUPPRESSOR APC DOMAIN-CONTAINING PROTEIN 2"/>
    <property type="match status" value="1"/>
</dbReference>
<dbReference type="InterPro" id="IPR002048">
    <property type="entry name" value="EF_hand_dom"/>
</dbReference>
<name>A0ABD6EDZ8_9BILA</name>
<dbReference type="EMBL" id="JBGFUD010002352">
    <property type="protein sequence ID" value="MFH4977502.1"/>
    <property type="molecule type" value="Genomic_DNA"/>
</dbReference>
<dbReference type="PROSITE" id="PS50222">
    <property type="entry name" value="EF_HAND_2"/>
    <property type="match status" value="1"/>
</dbReference>
<evidence type="ECO:0000256" key="1">
    <source>
        <dbReference type="SAM" id="Coils"/>
    </source>
</evidence>
<evidence type="ECO:0000259" key="3">
    <source>
        <dbReference type="PROSITE" id="PS50222"/>
    </source>
</evidence>
<dbReference type="InterPro" id="IPR026828">
    <property type="entry name" value="SAPC2_1/2"/>
</dbReference>
<keyword evidence="1" id="KW-0175">Coiled coil</keyword>